<comment type="caution">
    <text evidence="9">The sequence shown here is derived from an EMBL/GenBank/DDBJ whole genome shotgun (WGS) entry which is preliminary data.</text>
</comment>
<dbReference type="PROSITE" id="PS50240">
    <property type="entry name" value="TRYPSIN_DOM"/>
    <property type="match status" value="1"/>
</dbReference>
<comment type="similarity">
    <text evidence="1">Belongs to the peptidase S1 family.</text>
</comment>
<dbReference type="GO" id="GO:0006508">
    <property type="term" value="P:proteolysis"/>
    <property type="evidence" value="ECO:0007669"/>
    <property type="project" value="UniProtKB-KW"/>
</dbReference>
<dbReference type="AlphaFoldDB" id="A0AAV1K2L8"/>
<accession>A0AAV1K2L8</accession>
<gene>
    <name evidence="9" type="ORF">LNINA_LOCUS14211</name>
</gene>
<evidence type="ECO:0000256" key="3">
    <source>
        <dbReference type="ARBA" id="ARBA00022801"/>
    </source>
</evidence>
<dbReference type="Proteomes" id="UP001497472">
    <property type="component" value="Unassembled WGS sequence"/>
</dbReference>
<evidence type="ECO:0000256" key="5">
    <source>
        <dbReference type="ARBA" id="ARBA00023157"/>
    </source>
</evidence>
<keyword evidence="7" id="KW-0732">Signal</keyword>
<dbReference type="SMART" id="SM00020">
    <property type="entry name" value="Tryp_SPc"/>
    <property type="match status" value="1"/>
</dbReference>
<evidence type="ECO:0000256" key="2">
    <source>
        <dbReference type="ARBA" id="ARBA00022670"/>
    </source>
</evidence>
<dbReference type="InterPro" id="IPR043504">
    <property type="entry name" value="Peptidase_S1_PA_chymotrypsin"/>
</dbReference>
<dbReference type="PROSITE" id="PS00134">
    <property type="entry name" value="TRYPSIN_HIS"/>
    <property type="match status" value="1"/>
</dbReference>
<feature type="domain" description="Peptidase S1" evidence="8">
    <location>
        <begin position="37"/>
        <end position="277"/>
    </location>
</feature>
<keyword evidence="5" id="KW-1015">Disulfide bond</keyword>
<proteinExistence type="inferred from homology"/>
<dbReference type="PRINTS" id="PR00722">
    <property type="entry name" value="CHYMOTRYPSIN"/>
</dbReference>
<dbReference type="Gene3D" id="2.40.10.10">
    <property type="entry name" value="Trypsin-like serine proteases"/>
    <property type="match status" value="1"/>
</dbReference>
<dbReference type="InterPro" id="IPR050430">
    <property type="entry name" value="Peptidase_S1"/>
</dbReference>
<feature type="chain" id="PRO_5043886381" description="Peptidase S1 domain-containing protein" evidence="7">
    <location>
        <begin position="19"/>
        <end position="277"/>
    </location>
</feature>
<dbReference type="PANTHER" id="PTHR24276">
    <property type="entry name" value="POLYSERASE-RELATED"/>
    <property type="match status" value="1"/>
</dbReference>
<evidence type="ECO:0000256" key="4">
    <source>
        <dbReference type="ARBA" id="ARBA00022825"/>
    </source>
</evidence>
<organism evidence="9 10">
    <name type="scientific">Leptosia nina</name>
    <dbReference type="NCBI Taxonomy" id="320188"/>
    <lineage>
        <taxon>Eukaryota</taxon>
        <taxon>Metazoa</taxon>
        <taxon>Ecdysozoa</taxon>
        <taxon>Arthropoda</taxon>
        <taxon>Hexapoda</taxon>
        <taxon>Insecta</taxon>
        <taxon>Pterygota</taxon>
        <taxon>Neoptera</taxon>
        <taxon>Endopterygota</taxon>
        <taxon>Lepidoptera</taxon>
        <taxon>Glossata</taxon>
        <taxon>Ditrysia</taxon>
        <taxon>Papilionoidea</taxon>
        <taxon>Pieridae</taxon>
        <taxon>Pierinae</taxon>
        <taxon>Leptosia</taxon>
    </lineage>
</organism>
<dbReference type="InterPro" id="IPR001314">
    <property type="entry name" value="Peptidase_S1A"/>
</dbReference>
<feature type="signal peptide" evidence="7">
    <location>
        <begin position="1"/>
        <end position="18"/>
    </location>
</feature>
<dbReference type="EMBL" id="CAVLEF010000280">
    <property type="protein sequence ID" value="CAK1555391.1"/>
    <property type="molecule type" value="Genomic_DNA"/>
</dbReference>
<sequence>MFVQLYFLLLFLVRIVDASSESVKAPYFDYEEFVPRVVNGWPAKLGDAPYQVAFKTKLPRGKIYMTFCGGVIIAPTKLLSAAHCFAKDQNFCQKICGSQGSKRALSHIYAVAGNLRNYDFFSSDSPEQGQWRTIKSVKYPKTYKFPKDDIAILFIEKPFIYNDHVSDIPIATRFTDYNGKCLVSGYGRISKKESSSKLLLAHLDLMTIYRCNRRFRKNMRKFVCSSSLPSDIGKGDSGGPLVCSKTGDPNEGSRGILVGIVSGKIQGKNHSSALKDE</sequence>
<dbReference type="Pfam" id="PF00089">
    <property type="entry name" value="Trypsin"/>
    <property type="match status" value="1"/>
</dbReference>
<dbReference type="PROSITE" id="PS00135">
    <property type="entry name" value="TRYPSIN_SER"/>
    <property type="match status" value="1"/>
</dbReference>
<dbReference type="SUPFAM" id="SSF50494">
    <property type="entry name" value="Trypsin-like serine proteases"/>
    <property type="match status" value="1"/>
</dbReference>
<dbReference type="InterPro" id="IPR009003">
    <property type="entry name" value="Peptidase_S1_PA"/>
</dbReference>
<evidence type="ECO:0000256" key="7">
    <source>
        <dbReference type="SAM" id="SignalP"/>
    </source>
</evidence>
<evidence type="ECO:0000256" key="1">
    <source>
        <dbReference type="ARBA" id="ARBA00007664"/>
    </source>
</evidence>
<dbReference type="InterPro" id="IPR018114">
    <property type="entry name" value="TRYPSIN_HIS"/>
</dbReference>
<dbReference type="PANTHER" id="PTHR24276:SF91">
    <property type="entry name" value="AT26814P-RELATED"/>
    <property type="match status" value="1"/>
</dbReference>
<keyword evidence="2 6" id="KW-0645">Protease</keyword>
<dbReference type="InterPro" id="IPR033116">
    <property type="entry name" value="TRYPSIN_SER"/>
</dbReference>
<evidence type="ECO:0000313" key="9">
    <source>
        <dbReference type="EMBL" id="CAK1555391.1"/>
    </source>
</evidence>
<protein>
    <recommendedName>
        <fullName evidence="8">Peptidase S1 domain-containing protein</fullName>
    </recommendedName>
</protein>
<evidence type="ECO:0000256" key="6">
    <source>
        <dbReference type="RuleBase" id="RU363034"/>
    </source>
</evidence>
<evidence type="ECO:0000313" key="10">
    <source>
        <dbReference type="Proteomes" id="UP001497472"/>
    </source>
</evidence>
<evidence type="ECO:0000259" key="8">
    <source>
        <dbReference type="PROSITE" id="PS50240"/>
    </source>
</evidence>
<reference evidence="9 10" key="1">
    <citation type="submission" date="2023-11" db="EMBL/GenBank/DDBJ databases">
        <authorList>
            <person name="Okamura Y."/>
        </authorList>
    </citation>
    <scope>NUCLEOTIDE SEQUENCE [LARGE SCALE GENOMIC DNA]</scope>
</reference>
<keyword evidence="10" id="KW-1185">Reference proteome</keyword>
<keyword evidence="4 6" id="KW-0720">Serine protease</keyword>
<keyword evidence="3 6" id="KW-0378">Hydrolase</keyword>
<name>A0AAV1K2L8_9NEOP</name>
<dbReference type="GO" id="GO:0004252">
    <property type="term" value="F:serine-type endopeptidase activity"/>
    <property type="evidence" value="ECO:0007669"/>
    <property type="project" value="InterPro"/>
</dbReference>
<dbReference type="InterPro" id="IPR001254">
    <property type="entry name" value="Trypsin_dom"/>
</dbReference>